<evidence type="ECO:0000313" key="2">
    <source>
        <dbReference type="EMBL" id="MBK8572225.1"/>
    </source>
</evidence>
<dbReference type="Proteomes" id="UP000709959">
    <property type="component" value="Unassembled WGS sequence"/>
</dbReference>
<evidence type="ECO:0000256" key="1">
    <source>
        <dbReference type="SAM" id="MobiDB-lite"/>
    </source>
</evidence>
<dbReference type="EMBL" id="JADKCH010000004">
    <property type="protein sequence ID" value="MBK8572225.1"/>
    <property type="molecule type" value="Genomic_DNA"/>
</dbReference>
<feature type="compositionally biased region" description="Basic and acidic residues" evidence="1">
    <location>
        <begin position="200"/>
        <end position="210"/>
    </location>
</feature>
<organism evidence="2 3">
    <name type="scientific">Candidatus Geothrix odensensis</name>
    <dbReference type="NCBI Taxonomy" id="2954440"/>
    <lineage>
        <taxon>Bacteria</taxon>
        <taxon>Pseudomonadati</taxon>
        <taxon>Acidobacteriota</taxon>
        <taxon>Holophagae</taxon>
        <taxon>Holophagales</taxon>
        <taxon>Holophagaceae</taxon>
        <taxon>Geothrix</taxon>
    </lineage>
</organism>
<evidence type="ECO:0008006" key="4">
    <source>
        <dbReference type="Google" id="ProtNLM"/>
    </source>
</evidence>
<evidence type="ECO:0000313" key="3">
    <source>
        <dbReference type="Proteomes" id="UP000709959"/>
    </source>
</evidence>
<reference evidence="2 3" key="1">
    <citation type="submission" date="2020-10" db="EMBL/GenBank/DDBJ databases">
        <title>Connecting structure to function with the recovery of over 1000 high-quality activated sludge metagenome-assembled genomes encoding full-length rRNA genes using long-read sequencing.</title>
        <authorList>
            <person name="Singleton C.M."/>
            <person name="Petriglieri F."/>
            <person name="Kristensen J.M."/>
            <person name="Kirkegaard R.H."/>
            <person name="Michaelsen T.Y."/>
            <person name="Andersen M.H."/>
            <person name="Karst S.M."/>
            <person name="Dueholm M.S."/>
            <person name="Nielsen P.H."/>
            <person name="Albertsen M."/>
        </authorList>
    </citation>
    <scope>NUCLEOTIDE SEQUENCE [LARGE SCALE GENOMIC DNA]</scope>
    <source>
        <strain evidence="2">OdNE_18-Q3-R46-58_MAXAC.008</strain>
    </source>
</reference>
<comment type="caution">
    <text evidence="2">The sequence shown here is derived from an EMBL/GenBank/DDBJ whole genome shotgun (WGS) entry which is preliminary data.</text>
</comment>
<gene>
    <name evidence="2" type="ORF">IPN91_06160</name>
</gene>
<protein>
    <recommendedName>
        <fullName evidence="4">SnoaL-like domain-containing protein</fullName>
    </recommendedName>
</protein>
<dbReference type="AlphaFoldDB" id="A0A936K6J3"/>
<feature type="region of interest" description="Disordered" evidence="1">
    <location>
        <begin position="187"/>
        <end position="210"/>
    </location>
</feature>
<sequence length="210" mass="22618">MIRSLLCLTALSLVAQGPPPAKKKVADLPTLPAPSSSPIKELVRADLSAAEVGTPEALTAAFYAFISGPKDQKRSIEKIRALFHLQSRLAVAAKHPEIGAFMRPMDLEAFLAFAIPQWEKGFFEKGTAVTVTKQEGVAQVWSPYEIRLEADGPALYTGINALQCVFDGKRWWIMHLAFQSTPTEALAATLDGPKQPGPEGAKKAADGPKP</sequence>
<accession>A0A936K6J3</accession>
<name>A0A936K6J3_9BACT</name>
<proteinExistence type="predicted"/>